<comment type="caution">
    <text evidence="1">The sequence shown here is derived from an EMBL/GenBank/DDBJ whole genome shotgun (WGS) entry which is preliminary data.</text>
</comment>
<reference evidence="1 2" key="1">
    <citation type="submission" date="2016-11" db="EMBL/GenBank/DDBJ databases">
        <title>Whole Genome Sequencing of Mucilaginibacter polytrichastri RG4-7(T) isolated from the moss sample.</title>
        <authorList>
            <person name="Li Y."/>
        </authorList>
    </citation>
    <scope>NUCLEOTIDE SEQUENCE [LARGE SCALE GENOMIC DNA]</scope>
    <source>
        <strain evidence="1 2">RG4-7</strain>
    </source>
</reference>
<evidence type="ECO:0000313" key="2">
    <source>
        <dbReference type="Proteomes" id="UP000186720"/>
    </source>
</evidence>
<dbReference type="EMBL" id="MPPL01000001">
    <property type="protein sequence ID" value="OKS87419.1"/>
    <property type="molecule type" value="Genomic_DNA"/>
</dbReference>
<gene>
    <name evidence="1" type="ORF">RG47T_2880</name>
</gene>
<dbReference type="AlphaFoldDB" id="A0A1Q6A074"/>
<keyword evidence="2" id="KW-1185">Reference proteome</keyword>
<name>A0A1Q6A074_9SPHI</name>
<accession>A0A1Q6A074</accession>
<protein>
    <submittedName>
        <fullName evidence="1">Uncharacterized protein</fullName>
    </submittedName>
</protein>
<proteinExistence type="predicted"/>
<evidence type="ECO:0000313" key="1">
    <source>
        <dbReference type="EMBL" id="OKS87419.1"/>
    </source>
</evidence>
<dbReference type="RefSeq" id="WP_171972530.1">
    <property type="nucleotide sequence ID" value="NZ_FPAM01000006.1"/>
</dbReference>
<sequence length="54" mass="6231">MKEKNIRNDFFESTDALQGFYPMDDELLDKVHGGGFDTDFTGIWDILTDDDLLD</sequence>
<dbReference type="Proteomes" id="UP000186720">
    <property type="component" value="Unassembled WGS sequence"/>
</dbReference>
<organism evidence="1 2">
    <name type="scientific">Mucilaginibacter polytrichastri</name>
    <dbReference type="NCBI Taxonomy" id="1302689"/>
    <lineage>
        <taxon>Bacteria</taxon>
        <taxon>Pseudomonadati</taxon>
        <taxon>Bacteroidota</taxon>
        <taxon>Sphingobacteriia</taxon>
        <taxon>Sphingobacteriales</taxon>
        <taxon>Sphingobacteriaceae</taxon>
        <taxon>Mucilaginibacter</taxon>
    </lineage>
</organism>